<evidence type="ECO:0008006" key="4">
    <source>
        <dbReference type="Google" id="ProtNLM"/>
    </source>
</evidence>
<dbReference type="Proteomes" id="UP000185578">
    <property type="component" value="Unassembled WGS sequence"/>
</dbReference>
<organism evidence="2 3">
    <name type="scientific">Pseudomonas chlororaphis</name>
    <dbReference type="NCBI Taxonomy" id="587753"/>
    <lineage>
        <taxon>Bacteria</taxon>
        <taxon>Pseudomonadati</taxon>
        <taxon>Pseudomonadota</taxon>
        <taxon>Gammaproteobacteria</taxon>
        <taxon>Pseudomonadales</taxon>
        <taxon>Pseudomonadaceae</taxon>
        <taxon>Pseudomonas</taxon>
    </lineage>
</organism>
<sequence>MKPLIPLSLLTLLALLGLAANLEHTPEHPRPVLPDTTDSCLTRGEAISSSLEKLLPDPQYRQLAGLHQALEPLSRYCDGLHFEHNPPLRQAEYQVMLRQIELDAAQRYGDPRIIDKRKARLIHALQVLQYALGAHGS</sequence>
<dbReference type="EMBL" id="MSCT01000018">
    <property type="protein sequence ID" value="OLF53025.1"/>
    <property type="molecule type" value="Genomic_DNA"/>
</dbReference>
<dbReference type="Pfam" id="PF06476">
    <property type="entry name" value="DUF1090"/>
    <property type="match status" value="1"/>
</dbReference>
<evidence type="ECO:0000256" key="1">
    <source>
        <dbReference type="SAM" id="SignalP"/>
    </source>
</evidence>
<feature type="signal peptide" evidence="1">
    <location>
        <begin position="1"/>
        <end position="19"/>
    </location>
</feature>
<proteinExistence type="predicted"/>
<name>A0A1Q8EMM2_9PSED</name>
<feature type="chain" id="PRO_5012254721" description="DUF1090 domain-containing protein" evidence="1">
    <location>
        <begin position="20"/>
        <end position="137"/>
    </location>
</feature>
<dbReference type="InterPro" id="IPR009468">
    <property type="entry name" value="DUF1090"/>
</dbReference>
<gene>
    <name evidence="2" type="ORF">BTN82_19865</name>
</gene>
<protein>
    <recommendedName>
        <fullName evidence="4">DUF1090 domain-containing protein</fullName>
    </recommendedName>
</protein>
<comment type="caution">
    <text evidence="2">The sequence shown here is derived from an EMBL/GenBank/DDBJ whole genome shotgun (WGS) entry which is preliminary data.</text>
</comment>
<dbReference type="AlphaFoldDB" id="A0A1Q8EMM2"/>
<accession>A0A1Q8EMM2</accession>
<evidence type="ECO:0000313" key="2">
    <source>
        <dbReference type="EMBL" id="OLF53025.1"/>
    </source>
</evidence>
<evidence type="ECO:0000313" key="3">
    <source>
        <dbReference type="Proteomes" id="UP000185578"/>
    </source>
</evidence>
<dbReference type="RefSeq" id="WP_075120805.1">
    <property type="nucleotide sequence ID" value="NZ_MSCT01000018.1"/>
</dbReference>
<dbReference type="OrthoDB" id="7023181at2"/>
<reference evidence="2 3" key="1">
    <citation type="submission" date="2016-12" db="EMBL/GenBank/DDBJ databases">
        <authorList>
            <person name="Song W.-J."/>
            <person name="Kurnit D.M."/>
        </authorList>
    </citation>
    <scope>NUCLEOTIDE SEQUENCE [LARGE SCALE GENOMIC DNA]</scope>
    <source>
        <strain evidence="2 3">PCL1601</strain>
    </source>
</reference>
<keyword evidence="1" id="KW-0732">Signal</keyword>